<evidence type="ECO:0000256" key="3">
    <source>
        <dbReference type="ARBA" id="ARBA00022679"/>
    </source>
</evidence>
<evidence type="ECO:0000256" key="10">
    <source>
        <dbReference type="SAM" id="Phobius"/>
    </source>
</evidence>
<dbReference type="FunCoup" id="A0A7R8UZU7">
    <property type="interactions" value="264"/>
</dbReference>
<evidence type="ECO:0000313" key="12">
    <source>
        <dbReference type="Proteomes" id="UP000594454"/>
    </source>
</evidence>
<keyword evidence="7 10" id="KW-0472">Membrane</keyword>
<accession>A0A7R8UZU7</accession>
<evidence type="ECO:0000256" key="8">
    <source>
        <dbReference type="ARBA" id="ARBA00023315"/>
    </source>
</evidence>
<evidence type="ECO:0000256" key="2">
    <source>
        <dbReference type="ARBA" id="ARBA00009010"/>
    </source>
</evidence>
<dbReference type="InterPro" id="IPR004299">
    <property type="entry name" value="MBOAT_fam"/>
</dbReference>
<sequence length="359" mass="41799">MFNLGLSPITFNFLPDVPLRHLWDAVCLCLFVSFQLFFMAAATYAVIRLDLAFVAVASVLLEMTRMVMKMHAFVRTNGGRILDGKLKVDSEETASNELVRYPSLSQFTYYFFAPTFIYQDSYPRTSRIDWSFAIARLLEVVGVMFFMANIHERYIEPNFQNFGKEQITPGDLVVKLFSMILPGFLIFLSGFYCVLHAWLNFTAEVLRFSDRMYYKDWWTAHNYDSFYRNWNVVVHDWLYEYIYKDMFHYVFRGSKTASSITVFLVSAIIHEYILSTGLRFFLPVMFSFFGVLGVIVVFLTRKVNRTAGNLFLWFSLSLGNGLMVSLYAMESYARDNCPVNNDSWLNYFIPVILTCNGLK</sequence>
<feature type="transmembrane region" description="Helical" evidence="10">
    <location>
        <begin position="179"/>
        <end position="201"/>
    </location>
</feature>
<feature type="transmembrane region" description="Helical" evidence="10">
    <location>
        <begin position="44"/>
        <end position="61"/>
    </location>
</feature>
<organism evidence="11 12">
    <name type="scientific">Hermetia illucens</name>
    <name type="common">Black soldier fly</name>
    <dbReference type="NCBI Taxonomy" id="343691"/>
    <lineage>
        <taxon>Eukaryota</taxon>
        <taxon>Metazoa</taxon>
        <taxon>Ecdysozoa</taxon>
        <taxon>Arthropoda</taxon>
        <taxon>Hexapoda</taxon>
        <taxon>Insecta</taxon>
        <taxon>Pterygota</taxon>
        <taxon>Neoptera</taxon>
        <taxon>Endopterygota</taxon>
        <taxon>Diptera</taxon>
        <taxon>Brachycera</taxon>
        <taxon>Stratiomyomorpha</taxon>
        <taxon>Stratiomyidae</taxon>
        <taxon>Hermetiinae</taxon>
        <taxon>Hermetia</taxon>
    </lineage>
</organism>
<name>A0A7R8UZU7_HERIL</name>
<evidence type="ECO:0000256" key="7">
    <source>
        <dbReference type="ARBA" id="ARBA00023136"/>
    </source>
</evidence>
<feature type="transmembrane region" description="Helical" evidence="10">
    <location>
        <begin position="280"/>
        <end position="299"/>
    </location>
</feature>
<feature type="transmembrane region" description="Helical" evidence="10">
    <location>
        <begin position="130"/>
        <end position="150"/>
    </location>
</feature>
<proteinExistence type="inferred from homology"/>
<keyword evidence="6 10" id="KW-1133">Transmembrane helix</keyword>
<dbReference type="PANTHER" id="PTHR10408:SF8">
    <property type="entry name" value="O-ACYLTRANSFERASE"/>
    <property type="match status" value="1"/>
</dbReference>
<reference evidence="11 12" key="1">
    <citation type="submission" date="2020-11" db="EMBL/GenBank/DDBJ databases">
        <authorList>
            <person name="Wallbank WR R."/>
            <person name="Pardo Diaz C."/>
            <person name="Kozak K."/>
            <person name="Martin S."/>
            <person name="Jiggins C."/>
            <person name="Moest M."/>
            <person name="Warren A I."/>
            <person name="Generalovic N T."/>
            <person name="Byers J.R.P. K."/>
            <person name="Montejo-Kovacevich G."/>
            <person name="Yen C E."/>
        </authorList>
    </citation>
    <scope>NUCLEOTIDE SEQUENCE [LARGE SCALE GENOMIC DNA]</scope>
</reference>
<feature type="transmembrane region" description="Helical" evidence="10">
    <location>
        <begin position="256"/>
        <end position="274"/>
    </location>
</feature>
<dbReference type="PANTHER" id="PTHR10408">
    <property type="entry name" value="STEROL O-ACYLTRANSFERASE"/>
    <property type="match status" value="1"/>
</dbReference>
<keyword evidence="8" id="KW-0012">Acyltransferase</keyword>
<dbReference type="GO" id="GO:0008374">
    <property type="term" value="F:O-acyltransferase activity"/>
    <property type="evidence" value="ECO:0007669"/>
    <property type="project" value="InterPro"/>
</dbReference>
<keyword evidence="5" id="KW-0256">Endoplasmic reticulum</keyword>
<dbReference type="EMBL" id="LR899012">
    <property type="protein sequence ID" value="CAD7089004.1"/>
    <property type="molecule type" value="Genomic_DNA"/>
</dbReference>
<dbReference type="GO" id="GO:0008203">
    <property type="term" value="P:cholesterol metabolic process"/>
    <property type="evidence" value="ECO:0007669"/>
    <property type="project" value="TreeGrafter"/>
</dbReference>
<dbReference type="Pfam" id="PF03062">
    <property type="entry name" value="MBOAT"/>
    <property type="match status" value="1"/>
</dbReference>
<dbReference type="InterPro" id="IPR014371">
    <property type="entry name" value="Oat_ACAT_DAG_ARE"/>
</dbReference>
<evidence type="ECO:0000313" key="11">
    <source>
        <dbReference type="EMBL" id="CAD7089004.1"/>
    </source>
</evidence>
<feature type="active site" evidence="9">
    <location>
        <position position="270"/>
    </location>
</feature>
<evidence type="ECO:0000256" key="4">
    <source>
        <dbReference type="ARBA" id="ARBA00022692"/>
    </source>
</evidence>
<protein>
    <recommendedName>
        <fullName evidence="13">O-acyltransferase</fullName>
    </recommendedName>
</protein>
<gene>
    <name evidence="11" type="ORF">HERILL_LOCUS11587</name>
</gene>
<comment type="similarity">
    <text evidence="2">Belongs to the membrane-bound acyltransferase family. Sterol o-acyltransferase subfamily.</text>
</comment>
<dbReference type="PIRSF" id="PIRSF000439">
    <property type="entry name" value="Oat_ACAT_DAG_ARE"/>
    <property type="match status" value="1"/>
</dbReference>
<feature type="transmembrane region" description="Helical" evidence="10">
    <location>
        <begin position="311"/>
        <end position="329"/>
    </location>
</feature>
<evidence type="ECO:0000256" key="9">
    <source>
        <dbReference type="PIRSR" id="PIRSR000439-1"/>
    </source>
</evidence>
<dbReference type="AlphaFoldDB" id="A0A7R8UZU7"/>
<evidence type="ECO:0000256" key="1">
    <source>
        <dbReference type="ARBA" id="ARBA00004477"/>
    </source>
</evidence>
<evidence type="ECO:0008006" key="13">
    <source>
        <dbReference type="Google" id="ProtNLM"/>
    </source>
</evidence>
<keyword evidence="4 10" id="KW-0812">Transmembrane</keyword>
<comment type="subcellular location">
    <subcellularLocation>
        <location evidence="1">Endoplasmic reticulum membrane</location>
        <topology evidence="1">Multi-pass membrane protein</topology>
    </subcellularLocation>
</comment>
<dbReference type="Proteomes" id="UP000594454">
    <property type="component" value="Chromosome 4"/>
</dbReference>
<keyword evidence="12" id="KW-1185">Reference proteome</keyword>
<evidence type="ECO:0000256" key="5">
    <source>
        <dbReference type="ARBA" id="ARBA00022824"/>
    </source>
</evidence>
<dbReference type="GO" id="GO:0005789">
    <property type="term" value="C:endoplasmic reticulum membrane"/>
    <property type="evidence" value="ECO:0007669"/>
    <property type="project" value="UniProtKB-SubCell"/>
</dbReference>
<keyword evidence="3" id="KW-0808">Transferase</keyword>
<dbReference type="OrthoDB" id="10039049at2759"/>
<evidence type="ECO:0000256" key="6">
    <source>
        <dbReference type="ARBA" id="ARBA00022989"/>
    </source>
</evidence>
<dbReference type="InParanoid" id="A0A7R8UZU7"/>